<evidence type="ECO:0000313" key="2">
    <source>
        <dbReference type="Proteomes" id="UP000727962"/>
    </source>
</evidence>
<dbReference type="Proteomes" id="UP000727962">
    <property type="component" value="Unassembled WGS sequence"/>
</dbReference>
<comment type="caution">
    <text evidence="1">The sequence shown here is derived from an EMBL/GenBank/DDBJ whole genome shotgun (WGS) entry which is preliminary data.</text>
</comment>
<protein>
    <recommendedName>
        <fullName evidence="3">DUF1579 domain-containing protein</fullName>
    </recommendedName>
</protein>
<dbReference type="EMBL" id="JACOSL010000037">
    <property type="protein sequence ID" value="MBI1756620.1"/>
    <property type="molecule type" value="Genomic_DNA"/>
</dbReference>
<sequence length="154" mass="16951">MAVPKSIHAAKGLWRGKSKLNQSWLPPGKRVSESNSSLHIDTDSLDTFATITYDWHYEGKREEGTIILAKQGKSNAVEIGWVDSWHEHDGVLHLKGEDSGTGSVKARGLWSAGKEVWGWTIELLATADSLTVKMENVPPAGEPIWAVEGVYSRD</sequence>
<organism evidence="1 2">
    <name type="scientific">Fimbriimonas ginsengisoli</name>
    <dbReference type="NCBI Taxonomy" id="1005039"/>
    <lineage>
        <taxon>Bacteria</taxon>
        <taxon>Bacillati</taxon>
        <taxon>Armatimonadota</taxon>
        <taxon>Fimbriimonadia</taxon>
        <taxon>Fimbriimonadales</taxon>
        <taxon>Fimbriimonadaceae</taxon>
        <taxon>Fimbriimonas</taxon>
    </lineage>
</organism>
<evidence type="ECO:0008006" key="3">
    <source>
        <dbReference type="Google" id="ProtNLM"/>
    </source>
</evidence>
<evidence type="ECO:0000313" key="1">
    <source>
        <dbReference type="EMBL" id="MBI1756620.1"/>
    </source>
</evidence>
<proteinExistence type="predicted"/>
<gene>
    <name evidence="1" type="ORF">HYR64_05885</name>
</gene>
<dbReference type="AlphaFoldDB" id="A0A931LSF6"/>
<reference evidence="1" key="1">
    <citation type="submission" date="2020-07" db="EMBL/GenBank/DDBJ databases">
        <title>Huge and variable diversity of episymbiotic CPR bacteria and DPANN archaea in groundwater ecosystems.</title>
        <authorList>
            <person name="He C.Y."/>
            <person name="Keren R."/>
            <person name="Whittaker M."/>
            <person name="Farag I.F."/>
            <person name="Doudna J."/>
            <person name="Cate J.H.D."/>
            <person name="Banfield J.F."/>
        </authorList>
    </citation>
    <scope>NUCLEOTIDE SEQUENCE</scope>
    <source>
        <strain evidence="1">NC_groundwater_17_Pr7_B-0.1um_64_12</strain>
    </source>
</reference>
<accession>A0A931LSF6</accession>
<name>A0A931LSF6_FIMGI</name>